<sequence>MVRYESPVLLTDRQQPLTPEREGQVELVSALLQL</sequence>
<reference evidence="1" key="2">
    <citation type="journal article" date="2015" name="Fish Shellfish Immunol.">
        <title>Early steps in the European eel (Anguilla anguilla)-Vibrio vulnificus interaction in the gills: Role of the RtxA13 toxin.</title>
        <authorList>
            <person name="Callol A."/>
            <person name="Pajuelo D."/>
            <person name="Ebbesson L."/>
            <person name="Teles M."/>
            <person name="MacKenzie S."/>
            <person name="Amaro C."/>
        </authorList>
    </citation>
    <scope>NUCLEOTIDE SEQUENCE</scope>
</reference>
<name>A0A0E9TWP5_ANGAN</name>
<organism evidence="1">
    <name type="scientific">Anguilla anguilla</name>
    <name type="common">European freshwater eel</name>
    <name type="synonym">Muraena anguilla</name>
    <dbReference type="NCBI Taxonomy" id="7936"/>
    <lineage>
        <taxon>Eukaryota</taxon>
        <taxon>Metazoa</taxon>
        <taxon>Chordata</taxon>
        <taxon>Craniata</taxon>
        <taxon>Vertebrata</taxon>
        <taxon>Euteleostomi</taxon>
        <taxon>Actinopterygii</taxon>
        <taxon>Neopterygii</taxon>
        <taxon>Teleostei</taxon>
        <taxon>Anguilliformes</taxon>
        <taxon>Anguillidae</taxon>
        <taxon>Anguilla</taxon>
    </lineage>
</organism>
<protein>
    <submittedName>
        <fullName evidence="1">Uncharacterized protein</fullName>
    </submittedName>
</protein>
<evidence type="ECO:0000313" key="1">
    <source>
        <dbReference type="EMBL" id="JAH57971.1"/>
    </source>
</evidence>
<dbReference type="EMBL" id="GBXM01050606">
    <property type="protein sequence ID" value="JAH57971.1"/>
    <property type="molecule type" value="Transcribed_RNA"/>
</dbReference>
<reference evidence="1" key="1">
    <citation type="submission" date="2014-11" db="EMBL/GenBank/DDBJ databases">
        <authorList>
            <person name="Amaro Gonzalez C."/>
        </authorList>
    </citation>
    <scope>NUCLEOTIDE SEQUENCE</scope>
</reference>
<accession>A0A0E9TWP5</accession>
<proteinExistence type="predicted"/>
<dbReference type="AlphaFoldDB" id="A0A0E9TWP5"/>